<name>M5GBH9_DACPD</name>
<keyword evidence="2" id="KW-1185">Reference proteome</keyword>
<dbReference type="AlphaFoldDB" id="M5GBH9"/>
<dbReference type="GeneID" id="63683357"/>
<accession>M5GBH9</accession>
<gene>
    <name evidence="1" type="ORF">DACRYDRAFT_106568</name>
</gene>
<dbReference type="EMBL" id="JH795860">
    <property type="protein sequence ID" value="EJU03412.1"/>
    <property type="molecule type" value="Genomic_DNA"/>
</dbReference>
<protein>
    <submittedName>
        <fullName evidence="1">Uncharacterized protein</fullName>
    </submittedName>
</protein>
<dbReference type="RefSeq" id="XP_040630306.1">
    <property type="nucleotide sequence ID" value="XM_040768295.1"/>
</dbReference>
<evidence type="ECO:0000313" key="1">
    <source>
        <dbReference type="EMBL" id="EJU03412.1"/>
    </source>
</evidence>
<dbReference type="Proteomes" id="UP000030653">
    <property type="component" value="Unassembled WGS sequence"/>
</dbReference>
<reference evidence="1 2" key="1">
    <citation type="journal article" date="2012" name="Science">
        <title>The Paleozoic origin of enzymatic lignin decomposition reconstructed from 31 fungal genomes.</title>
        <authorList>
            <person name="Floudas D."/>
            <person name="Binder M."/>
            <person name="Riley R."/>
            <person name="Barry K."/>
            <person name="Blanchette R.A."/>
            <person name="Henrissat B."/>
            <person name="Martinez A.T."/>
            <person name="Otillar R."/>
            <person name="Spatafora J.W."/>
            <person name="Yadav J.S."/>
            <person name="Aerts A."/>
            <person name="Benoit I."/>
            <person name="Boyd A."/>
            <person name="Carlson A."/>
            <person name="Copeland A."/>
            <person name="Coutinho P.M."/>
            <person name="de Vries R.P."/>
            <person name="Ferreira P."/>
            <person name="Findley K."/>
            <person name="Foster B."/>
            <person name="Gaskell J."/>
            <person name="Glotzer D."/>
            <person name="Gorecki P."/>
            <person name="Heitman J."/>
            <person name="Hesse C."/>
            <person name="Hori C."/>
            <person name="Igarashi K."/>
            <person name="Jurgens J.A."/>
            <person name="Kallen N."/>
            <person name="Kersten P."/>
            <person name="Kohler A."/>
            <person name="Kuees U."/>
            <person name="Kumar T.K.A."/>
            <person name="Kuo A."/>
            <person name="LaButti K."/>
            <person name="Larrondo L.F."/>
            <person name="Lindquist E."/>
            <person name="Ling A."/>
            <person name="Lombard V."/>
            <person name="Lucas S."/>
            <person name="Lundell T."/>
            <person name="Martin R."/>
            <person name="McLaughlin D.J."/>
            <person name="Morgenstern I."/>
            <person name="Morin E."/>
            <person name="Murat C."/>
            <person name="Nagy L.G."/>
            <person name="Nolan M."/>
            <person name="Ohm R.A."/>
            <person name="Patyshakuliyeva A."/>
            <person name="Rokas A."/>
            <person name="Ruiz-Duenas F.J."/>
            <person name="Sabat G."/>
            <person name="Salamov A."/>
            <person name="Samejima M."/>
            <person name="Schmutz J."/>
            <person name="Slot J.C."/>
            <person name="St John F."/>
            <person name="Stenlid J."/>
            <person name="Sun H."/>
            <person name="Sun S."/>
            <person name="Syed K."/>
            <person name="Tsang A."/>
            <person name="Wiebenga A."/>
            <person name="Young D."/>
            <person name="Pisabarro A."/>
            <person name="Eastwood D.C."/>
            <person name="Martin F."/>
            <person name="Cullen D."/>
            <person name="Grigoriev I.V."/>
            <person name="Hibbett D.S."/>
        </authorList>
    </citation>
    <scope>NUCLEOTIDE SEQUENCE [LARGE SCALE GENOMIC DNA]</scope>
    <source>
        <strain evidence="1 2">DJM-731 SS1</strain>
    </source>
</reference>
<proteinExistence type="predicted"/>
<dbReference type="HOGENOM" id="CLU_1229893_0_0_1"/>
<evidence type="ECO:0000313" key="2">
    <source>
        <dbReference type="Proteomes" id="UP000030653"/>
    </source>
</evidence>
<organism evidence="1 2">
    <name type="scientific">Dacryopinax primogenitus (strain DJM 731)</name>
    <name type="common">Brown rot fungus</name>
    <dbReference type="NCBI Taxonomy" id="1858805"/>
    <lineage>
        <taxon>Eukaryota</taxon>
        <taxon>Fungi</taxon>
        <taxon>Dikarya</taxon>
        <taxon>Basidiomycota</taxon>
        <taxon>Agaricomycotina</taxon>
        <taxon>Dacrymycetes</taxon>
        <taxon>Dacrymycetales</taxon>
        <taxon>Dacrymycetaceae</taxon>
        <taxon>Dacryopinax</taxon>
    </lineage>
</organism>
<sequence>MLPFDLTQHSPPALIQDSRTQAIRRRHELLVLVMGVPPAEWIKVEAEVHTRIQELWRQGQQDFTVGNDVALQHRLHFWAKVEEEGGRFDANRELLKFCYISLNAIIAWEATLREGVLNKLPPQVGANLEAAGVALEAGLQRQRGGEPADSGSHIARKGASWIGGTFTSSRWYSKDGHAVNTMRRVIVIDYGHSTVDGAFYRAHPVDNKDDVRVIEKDQFESWVSH</sequence>